<evidence type="ECO:0000256" key="4">
    <source>
        <dbReference type="ARBA" id="ARBA00023203"/>
    </source>
</evidence>
<evidence type="ECO:0000256" key="2">
    <source>
        <dbReference type="ARBA" id="ARBA00010058"/>
    </source>
</evidence>
<dbReference type="PANTHER" id="PTHR11604:SF0">
    <property type="entry name" value="PROFILIN"/>
    <property type="match status" value="1"/>
</dbReference>
<comment type="similarity">
    <text evidence="2 6">Belongs to the profilin family.</text>
</comment>
<dbReference type="Pfam" id="PF00235">
    <property type="entry name" value="Profilin"/>
    <property type="match status" value="1"/>
</dbReference>
<evidence type="ECO:0000313" key="7">
    <source>
        <dbReference type="EMBL" id="ABV22201.1"/>
    </source>
</evidence>
<accession>A7YXS2</accession>
<evidence type="ECO:0000256" key="5">
    <source>
        <dbReference type="ARBA" id="ARBA00023212"/>
    </source>
</evidence>
<dbReference type="InterPro" id="IPR048278">
    <property type="entry name" value="PFN"/>
</dbReference>
<dbReference type="GO" id="GO:0005856">
    <property type="term" value="C:cytoskeleton"/>
    <property type="evidence" value="ECO:0007669"/>
    <property type="project" value="UniProtKB-SubCell"/>
</dbReference>
<dbReference type="GO" id="GO:0005938">
    <property type="term" value="C:cell cortex"/>
    <property type="evidence" value="ECO:0007669"/>
    <property type="project" value="TreeGrafter"/>
</dbReference>
<dbReference type="Gene3D" id="3.30.450.30">
    <property type="entry name" value="Dynein light chain 2a, cytoplasmic"/>
    <property type="match status" value="1"/>
</dbReference>
<dbReference type="InterPro" id="IPR005455">
    <property type="entry name" value="PFN_euk"/>
</dbReference>
<reference evidence="7" key="1">
    <citation type="journal article" date="2007" name="Proc. Natl. Acad. Sci. U.S.A.">
        <title>Spliced leader RNA trans-splicing in dinoflagellates.</title>
        <authorList>
            <person name="Zhang H."/>
            <person name="Hou Y."/>
            <person name="Miranda L."/>
            <person name="Campbell D.A."/>
            <person name="Sturm N.R."/>
            <person name="Gaasterland T."/>
            <person name="Lin S."/>
        </authorList>
    </citation>
    <scope>NUCLEOTIDE SEQUENCE</scope>
    <source>
        <strain evidence="7">CCMP1975</strain>
    </source>
</reference>
<name>A7YXS2_KARVE</name>
<evidence type="ECO:0000256" key="1">
    <source>
        <dbReference type="ARBA" id="ARBA00004245"/>
    </source>
</evidence>
<protein>
    <recommendedName>
        <fullName evidence="6">Profilin</fullName>
    </recommendedName>
</protein>
<keyword evidence="4 6" id="KW-0009">Actin-binding</keyword>
<dbReference type="EMBL" id="EF134087">
    <property type="protein sequence ID" value="ABV22201.1"/>
    <property type="molecule type" value="mRNA"/>
</dbReference>
<dbReference type="SMART" id="SM00392">
    <property type="entry name" value="PROF"/>
    <property type="match status" value="1"/>
</dbReference>
<evidence type="ECO:0000256" key="6">
    <source>
        <dbReference type="RuleBase" id="RU003909"/>
    </source>
</evidence>
<dbReference type="AlphaFoldDB" id="A7YXS2"/>
<keyword evidence="5" id="KW-0206">Cytoskeleton</keyword>
<dbReference type="SUPFAM" id="SSF55770">
    <property type="entry name" value="Profilin (actin-binding protein)"/>
    <property type="match status" value="1"/>
</dbReference>
<keyword evidence="3" id="KW-0963">Cytoplasm</keyword>
<sequence>MGDEAAEWAATLQEWIVDTGYCYAAALAGHDGNFYAAAPNTDEGWAWVSKEGYKKPCLQEDGVTEIEKDVWEGDGLKHAMDTGTKPEWGFYLGGNKYNLTNHQKEFEDSEQKFVKLFAQKTKGGCVCIKTAQSIVVGFYDEEKGQTAGNATKAVIDLAVYLQRDCGY</sequence>
<dbReference type="InterPro" id="IPR036140">
    <property type="entry name" value="PFN_sf"/>
</dbReference>
<dbReference type="GO" id="GO:0003785">
    <property type="term" value="F:actin monomer binding"/>
    <property type="evidence" value="ECO:0007669"/>
    <property type="project" value="TreeGrafter"/>
</dbReference>
<comment type="subcellular location">
    <subcellularLocation>
        <location evidence="1">Cytoplasm</location>
        <location evidence="1">Cytoskeleton</location>
    </subcellularLocation>
</comment>
<dbReference type="PANTHER" id="PTHR11604">
    <property type="entry name" value="PROFILIN"/>
    <property type="match status" value="1"/>
</dbReference>
<evidence type="ECO:0000256" key="3">
    <source>
        <dbReference type="ARBA" id="ARBA00022490"/>
    </source>
</evidence>
<proteinExistence type="evidence at transcript level"/>
<organism evidence="7">
    <name type="scientific">Karlodinium veneficum</name>
    <name type="common">Dinoflagellate</name>
    <name type="synonym">Karlodinium micrum</name>
    <dbReference type="NCBI Taxonomy" id="407301"/>
    <lineage>
        <taxon>Eukaryota</taxon>
        <taxon>Sar</taxon>
        <taxon>Alveolata</taxon>
        <taxon>Dinophyceae</taxon>
        <taxon>Gymnodiniales</taxon>
        <taxon>Kareniaceae</taxon>
        <taxon>Karlodinium</taxon>
    </lineage>
</organism>